<protein>
    <recommendedName>
        <fullName evidence="8">Cupin-like domain-containing protein</fullName>
    </recommendedName>
</protein>
<gene>
    <name evidence="9" type="ORF">GBAR_LOCUS31575</name>
</gene>
<dbReference type="EMBL" id="CASHTH010004488">
    <property type="protein sequence ID" value="CAI8058046.1"/>
    <property type="molecule type" value="Genomic_DNA"/>
</dbReference>
<feature type="compositionally biased region" description="Basic and acidic residues" evidence="7">
    <location>
        <begin position="310"/>
        <end position="319"/>
    </location>
</feature>
<dbReference type="PANTHER" id="PTHR12461">
    <property type="entry name" value="HYPOXIA-INDUCIBLE FACTOR 1 ALPHA INHIBITOR-RELATED"/>
    <property type="match status" value="1"/>
</dbReference>
<evidence type="ECO:0000313" key="9">
    <source>
        <dbReference type="EMBL" id="CAI8058046.1"/>
    </source>
</evidence>
<dbReference type="GO" id="GO:0046872">
    <property type="term" value="F:metal ion binding"/>
    <property type="evidence" value="ECO:0007669"/>
    <property type="project" value="UniProtKB-KW"/>
</dbReference>
<dbReference type="PANTHER" id="PTHR12461:SF106">
    <property type="entry name" value="BIFUNCTIONAL PEPTIDASE AND ARGINYL-HYDROXYLASE JMJD5"/>
    <property type="match status" value="1"/>
</dbReference>
<dbReference type="SUPFAM" id="SSF51197">
    <property type="entry name" value="Clavaminate synthase-like"/>
    <property type="match status" value="1"/>
</dbReference>
<name>A0AA35XLZ5_GEOBA</name>
<keyword evidence="3" id="KW-0479">Metal-binding</keyword>
<keyword evidence="6" id="KW-0539">Nucleus</keyword>
<evidence type="ECO:0000256" key="5">
    <source>
        <dbReference type="ARBA" id="ARBA00023004"/>
    </source>
</evidence>
<dbReference type="GO" id="GO:0016491">
    <property type="term" value="F:oxidoreductase activity"/>
    <property type="evidence" value="ECO:0007669"/>
    <property type="project" value="UniProtKB-KW"/>
</dbReference>
<comment type="cofactor">
    <cofactor evidence="1">
        <name>Fe(2+)</name>
        <dbReference type="ChEBI" id="CHEBI:29033"/>
    </cofactor>
</comment>
<comment type="subcellular location">
    <subcellularLocation>
        <location evidence="2">Nucleus</location>
    </subcellularLocation>
</comment>
<feature type="domain" description="Cupin-like" evidence="8">
    <location>
        <begin position="111"/>
        <end position="153"/>
    </location>
</feature>
<sequence>MLLVVRTVAKERGSCVFCVCRYLRERFGGEEVNVEHKKKENRSETGFLTNMADYLDRYEGEDIYMVSPLTPAMQREWLLPQLLLCGGFTQNLIFSYAWYNNHTIVDLLSHPGLVSVPWHRAVVWPGDCLFLPHLWIHHVTSRGRNLGVNLWLSAFMYDSEDCSAEEELPDFAPLSDYHLVPELQLKQGLLTHADDNGLVYASEVHLALSMRQGMEDLQLEAVVQIFESLKPGCQGQLRSSEIHSLPVESFVSAFRSFMSTVHPEEEDEWGDEGGEWGEGGWEGGGEEDWGYSELGDEWEEEEEEGGGGFPHDHQPHEEL</sequence>
<dbReference type="GO" id="GO:0005634">
    <property type="term" value="C:nucleus"/>
    <property type="evidence" value="ECO:0007669"/>
    <property type="project" value="UniProtKB-SubCell"/>
</dbReference>
<organism evidence="9 10">
    <name type="scientific">Geodia barretti</name>
    <name type="common">Barrett's horny sponge</name>
    <dbReference type="NCBI Taxonomy" id="519541"/>
    <lineage>
        <taxon>Eukaryota</taxon>
        <taxon>Metazoa</taxon>
        <taxon>Porifera</taxon>
        <taxon>Demospongiae</taxon>
        <taxon>Heteroscleromorpha</taxon>
        <taxon>Tetractinellida</taxon>
        <taxon>Astrophorina</taxon>
        <taxon>Geodiidae</taxon>
        <taxon>Geodia</taxon>
    </lineage>
</organism>
<evidence type="ECO:0000256" key="2">
    <source>
        <dbReference type="ARBA" id="ARBA00004123"/>
    </source>
</evidence>
<feature type="compositionally biased region" description="Acidic residues" evidence="7">
    <location>
        <begin position="264"/>
        <end position="275"/>
    </location>
</feature>
<keyword evidence="4" id="KW-0560">Oxidoreductase</keyword>
<dbReference type="InterPro" id="IPR041667">
    <property type="entry name" value="Cupin_8"/>
</dbReference>
<dbReference type="Pfam" id="PF13621">
    <property type="entry name" value="Cupin_8"/>
    <property type="match status" value="1"/>
</dbReference>
<dbReference type="Proteomes" id="UP001174909">
    <property type="component" value="Unassembled WGS sequence"/>
</dbReference>
<evidence type="ECO:0000256" key="6">
    <source>
        <dbReference type="ARBA" id="ARBA00023242"/>
    </source>
</evidence>
<proteinExistence type="predicted"/>
<evidence type="ECO:0000256" key="1">
    <source>
        <dbReference type="ARBA" id="ARBA00001954"/>
    </source>
</evidence>
<evidence type="ECO:0000313" key="10">
    <source>
        <dbReference type="Proteomes" id="UP001174909"/>
    </source>
</evidence>
<evidence type="ECO:0000256" key="4">
    <source>
        <dbReference type="ARBA" id="ARBA00023002"/>
    </source>
</evidence>
<feature type="region of interest" description="Disordered" evidence="7">
    <location>
        <begin position="263"/>
        <end position="319"/>
    </location>
</feature>
<evidence type="ECO:0000256" key="7">
    <source>
        <dbReference type="SAM" id="MobiDB-lite"/>
    </source>
</evidence>
<reference evidence="9" key="1">
    <citation type="submission" date="2023-03" db="EMBL/GenBank/DDBJ databases">
        <authorList>
            <person name="Steffen K."/>
            <person name="Cardenas P."/>
        </authorList>
    </citation>
    <scope>NUCLEOTIDE SEQUENCE</scope>
</reference>
<dbReference type="AlphaFoldDB" id="A0AA35XLZ5"/>
<keyword evidence="10" id="KW-1185">Reference proteome</keyword>
<feature type="compositionally biased region" description="Acidic residues" evidence="7">
    <location>
        <begin position="284"/>
        <end position="305"/>
    </location>
</feature>
<comment type="caution">
    <text evidence="9">The sequence shown here is derived from an EMBL/GenBank/DDBJ whole genome shotgun (WGS) entry which is preliminary data.</text>
</comment>
<evidence type="ECO:0000259" key="8">
    <source>
        <dbReference type="Pfam" id="PF13621"/>
    </source>
</evidence>
<keyword evidence="5" id="KW-0408">Iron</keyword>
<dbReference type="Gene3D" id="2.60.120.650">
    <property type="entry name" value="Cupin"/>
    <property type="match status" value="1"/>
</dbReference>
<evidence type="ECO:0000256" key="3">
    <source>
        <dbReference type="ARBA" id="ARBA00022723"/>
    </source>
</evidence>
<accession>A0AA35XLZ5</accession>